<gene>
    <name evidence="2" type="ORF">BWK72_09500</name>
</gene>
<evidence type="ECO:0000313" key="3">
    <source>
        <dbReference type="Proteomes" id="UP000192505"/>
    </source>
</evidence>
<proteinExistence type="predicted"/>
<organism evidence="2 3">
    <name type="scientific">Rhodoferax ferrireducens</name>
    <dbReference type="NCBI Taxonomy" id="192843"/>
    <lineage>
        <taxon>Bacteria</taxon>
        <taxon>Pseudomonadati</taxon>
        <taxon>Pseudomonadota</taxon>
        <taxon>Betaproteobacteria</taxon>
        <taxon>Burkholderiales</taxon>
        <taxon>Comamonadaceae</taxon>
        <taxon>Rhodoferax</taxon>
    </lineage>
</organism>
<evidence type="ECO:0000313" key="2">
    <source>
        <dbReference type="EMBL" id="OQW88475.1"/>
    </source>
</evidence>
<evidence type="ECO:0008006" key="4">
    <source>
        <dbReference type="Google" id="ProtNLM"/>
    </source>
</evidence>
<dbReference type="PROSITE" id="PS51257">
    <property type="entry name" value="PROKAR_LIPOPROTEIN"/>
    <property type="match status" value="1"/>
</dbReference>
<sequence>MKLQQTASLLLAACAALTACGGGDAGSDTLPSKHLLGVKVSGLASGYTLVLQNNLTDSLAVQANGQFTFSQPVVHGTTYSVTVKSQPPFHGCNVDGANVGTLVSDSTFIPIVCMTNGTVPPPPGT</sequence>
<dbReference type="AlphaFoldDB" id="A0A1W9KVD2"/>
<dbReference type="Proteomes" id="UP000192505">
    <property type="component" value="Unassembled WGS sequence"/>
</dbReference>
<feature type="signal peptide" evidence="1">
    <location>
        <begin position="1"/>
        <end position="25"/>
    </location>
</feature>
<accession>A0A1W9KVD2</accession>
<evidence type="ECO:0000256" key="1">
    <source>
        <dbReference type="SAM" id="SignalP"/>
    </source>
</evidence>
<dbReference type="EMBL" id="MTEI01000004">
    <property type="protein sequence ID" value="OQW88475.1"/>
    <property type="molecule type" value="Genomic_DNA"/>
</dbReference>
<protein>
    <recommendedName>
        <fullName evidence="4">Lipoprotein</fullName>
    </recommendedName>
</protein>
<keyword evidence="1" id="KW-0732">Signal</keyword>
<comment type="caution">
    <text evidence="2">The sequence shown here is derived from an EMBL/GenBank/DDBJ whole genome shotgun (WGS) entry which is preliminary data.</text>
</comment>
<name>A0A1W9KVD2_9BURK</name>
<reference evidence="2 3" key="1">
    <citation type="submission" date="2017-01" db="EMBL/GenBank/DDBJ databases">
        <title>Novel large sulfur bacteria in the metagenomes of groundwater-fed chemosynthetic microbial mats in the Lake Huron basin.</title>
        <authorList>
            <person name="Sharrar A.M."/>
            <person name="Flood B.E."/>
            <person name="Bailey J.V."/>
            <person name="Jones D.S."/>
            <person name="Biddanda B."/>
            <person name="Ruberg S.A."/>
            <person name="Marcus D.N."/>
            <person name="Dick G.J."/>
        </authorList>
    </citation>
    <scope>NUCLEOTIDE SEQUENCE [LARGE SCALE GENOMIC DNA]</scope>
    <source>
        <strain evidence="2">A7</strain>
    </source>
</reference>
<feature type="chain" id="PRO_5013275597" description="Lipoprotein" evidence="1">
    <location>
        <begin position="26"/>
        <end position="125"/>
    </location>
</feature>